<dbReference type="InterPro" id="IPR059206">
    <property type="entry name" value="Sll1717-like"/>
</dbReference>
<reference evidence="1 2" key="1">
    <citation type="submission" date="2014-10" db="EMBL/GenBank/DDBJ databases">
        <title>Kaistella solincola genome.</title>
        <authorList>
            <person name="Newman J.D."/>
        </authorList>
    </citation>
    <scope>NUCLEOTIDE SEQUENCE [LARGE SCALE GENOMIC DNA]</scope>
    <source>
        <strain evidence="1 2">DSM 22468</strain>
    </source>
</reference>
<comment type="caution">
    <text evidence="1">The sequence shown here is derived from an EMBL/GenBank/DDBJ whole genome shotgun (WGS) entry which is preliminary data.</text>
</comment>
<proteinExistence type="predicted"/>
<evidence type="ECO:0008006" key="3">
    <source>
        <dbReference type="Google" id="ProtNLM"/>
    </source>
</evidence>
<name>A0ABR4ZP43_9FLAO</name>
<dbReference type="Proteomes" id="UP000031275">
    <property type="component" value="Unassembled WGS sequence"/>
</dbReference>
<keyword evidence="2" id="KW-1185">Reference proteome</keyword>
<accession>A0ABR4ZP43</accession>
<sequence length="500" mass="58026">MVKKNLYESLGFVNNPFSKRSSEQELGFIDDIFYEPNYYSTLQSDLTSGDTRFIIGQRGHGKSSVINKLFKDLEDNESLLVVKVDRFDNIPLRNNNVDFLLLIIKGVITKLSTNLLSNKKLIKRLNKHEKEKLSFFIKTFFRPLSESEYSDVCNKVKKVNVTNFFIRIFNLFGVDIANSLTSSAVNITSNFIRQSLGVDSINNSELHKEYFKKVSEIQIGKNEINSENCSKEELKHVLDDIFLVFSKMGLSKIIVLFDKIDEYQELNQEIQLISNFTKDLLADNEFLLNENIAIGFSLWSELRSELSGTVRFDKHGIIDVRWNSHDLVPLIEKRLSYFSDSKKITVKHLFRNEVDIKDLLSLSNNSPRDLIFLLSEIYNRQANINSAVKYFEDKAIRDGMISFCKVYDYDSLFPSKVGRNKEIKAMINRLLQLKKTSFSKKELTTYFSQTAAQSEGQIKLMQNYGLVRKEEILLDKDTELYEIIDPKVEFLIKHLEDRIE</sequence>
<gene>
    <name evidence="1" type="ORF">OA84_06075</name>
</gene>
<organism evidence="1 2">
    <name type="scientific">Kaistella solincola</name>
    <dbReference type="NCBI Taxonomy" id="510955"/>
    <lineage>
        <taxon>Bacteria</taxon>
        <taxon>Pseudomonadati</taxon>
        <taxon>Bacteroidota</taxon>
        <taxon>Flavobacteriia</taxon>
        <taxon>Flavobacteriales</taxon>
        <taxon>Weeksellaceae</taxon>
        <taxon>Chryseobacterium group</taxon>
        <taxon>Kaistella</taxon>
    </lineage>
</organism>
<dbReference type="EMBL" id="JSYK01000003">
    <property type="protein sequence ID" value="KIA83116.1"/>
    <property type="molecule type" value="Genomic_DNA"/>
</dbReference>
<protein>
    <recommendedName>
        <fullName evidence="3">ATP-binding protein</fullName>
    </recommendedName>
</protein>
<dbReference type="NCBIfam" id="NF047389">
    <property type="entry name" value="ATPase_Sll1717"/>
    <property type="match status" value="1"/>
</dbReference>
<evidence type="ECO:0000313" key="2">
    <source>
        <dbReference type="Proteomes" id="UP000031275"/>
    </source>
</evidence>
<evidence type="ECO:0000313" key="1">
    <source>
        <dbReference type="EMBL" id="KIA83116.1"/>
    </source>
</evidence>